<protein>
    <recommendedName>
        <fullName evidence="4">RRM domain-containing protein</fullName>
    </recommendedName>
</protein>
<proteinExistence type="predicted"/>
<evidence type="ECO:0000259" key="4">
    <source>
        <dbReference type="PROSITE" id="PS50102"/>
    </source>
</evidence>
<sequence>LWVGNLGWGVDDNVLFEEFKEFEDLLSARVVSDKETGRSRGFGYGFAYVTFSSIDEAKTVFEALNGADLDGRAVRLDYAKPRDSNGGGGGRGGGRGG</sequence>
<dbReference type="SUPFAM" id="SSF54928">
    <property type="entry name" value="RNA-binding domain, RBD"/>
    <property type="match status" value="1"/>
</dbReference>
<evidence type="ECO:0000256" key="1">
    <source>
        <dbReference type="ARBA" id="ARBA00022884"/>
    </source>
</evidence>
<dbReference type="InterPro" id="IPR000504">
    <property type="entry name" value="RRM_dom"/>
</dbReference>
<feature type="non-terminal residue" evidence="5">
    <location>
        <position position="97"/>
    </location>
</feature>
<accession>A0AAE0MYW9</accession>
<evidence type="ECO:0000313" key="6">
    <source>
        <dbReference type="Proteomes" id="UP001287356"/>
    </source>
</evidence>
<name>A0AAE0MYW9_9PEZI</name>
<feature type="domain" description="RRM" evidence="4">
    <location>
        <begin position="1"/>
        <end position="81"/>
    </location>
</feature>
<reference evidence="5" key="1">
    <citation type="journal article" date="2023" name="Mol. Phylogenet. Evol.">
        <title>Genome-scale phylogeny and comparative genomics of the fungal order Sordariales.</title>
        <authorList>
            <person name="Hensen N."/>
            <person name="Bonometti L."/>
            <person name="Westerberg I."/>
            <person name="Brannstrom I.O."/>
            <person name="Guillou S."/>
            <person name="Cros-Aarteil S."/>
            <person name="Calhoun S."/>
            <person name="Haridas S."/>
            <person name="Kuo A."/>
            <person name="Mondo S."/>
            <person name="Pangilinan J."/>
            <person name="Riley R."/>
            <person name="LaButti K."/>
            <person name="Andreopoulos B."/>
            <person name="Lipzen A."/>
            <person name="Chen C."/>
            <person name="Yan M."/>
            <person name="Daum C."/>
            <person name="Ng V."/>
            <person name="Clum A."/>
            <person name="Steindorff A."/>
            <person name="Ohm R.A."/>
            <person name="Martin F."/>
            <person name="Silar P."/>
            <person name="Natvig D.O."/>
            <person name="Lalanne C."/>
            <person name="Gautier V."/>
            <person name="Ament-Velasquez S.L."/>
            <person name="Kruys A."/>
            <person name="Hutchinson M.I."/>
            <person name="Powell A.J."/>
            <person name="Barry K."/>
            <person name="Miller A.N."/>
            <person name="Grigoriev I.V."/>
            <person name="Debuchy R."/>
            <person name="Gladieux P."/>
            <person name="Hiltunen Thoren M."/>
            <person name="Johannesson H."/>
        </authorList>
    </citation>
    <scope>NUCLEOTIDE SEQUENCE</scope>
    <source>
        <strain evidence="5">CBS 958.72</strain>
    </source>
</reference>
<organism evidence="5 6">
    <name type="scientific">Lasiosphaeria ovina</name>
    <dbReference type="NCBI Taxonomy" id="92902"/>
    <lineage>
        <taxon>Eukaryota</taxon>
        <taxon>Fungi</taxon>
        <taxon>Dikarya</taxon>
        <taxon>Ascomycota</taxon>
        <taxon>Pezizomycotina</taxon>
        <taxon>Sordariomycetes</taxon>
        <taxon>Sordariomycetidae</taxon>
        <taxon>Sordariales</taxon>
        <taxon>Lasiosphaeriaceae</taxon>
        <taxon>Lasiosphaeria</taxon>
    </lineage>
</organism>
<dbReference type="Pfam" id="PF00076">
    <property type="entry name" value="RRM_1"/>
    <property type="match status" value="1"/>
</dbReference>
<evidence type="ECO:0000313" key="5">
    <source>
        <dbReference type="EMBL" id="KAK3362151.1"/>
    </source>
</evidence>
<feature type="non-terminal residue" evidence="5">
    <location>
        <position position="1"/>
    </location>
</feature>
<feature type="compositionally biased region" description="Gly residues" evidence="3">
    <location>
        <begin position="85"/>
        <end position="97"/>
    </location>
</feature>
<dbReference type="PANTHER" id="PTHR48024:SF11">
    <property type="entry name" value="NUCLEAR LOCALIZATION SEQUENCE-BINDING PROTEIN"/>
    <property type="match status" value="1"/>
</dbReference>
<dbReference type="PANTHER" id="PTHR48024">
    <property type="entry name" value="GEO13361P1-RELATED"/>
    <property type="match status" value="1"/>
</dbReference>
<reference evidence="5" key="2">
    <citation type="submission" date="2023-06" db="EMBL/GenBank/DDBJ databases">
        <authorList>
            <consortium name="Lawrence Berkeley National Laboratory"/>
            <person name="Haridas S."/>
            <person name="Hensen N."/>
            <person name="Bonometti L."/>
            <person name="Westerberg I."/>
            <person name="Brannstrom I.O."/>
            <person name="Guillou S."/>
            <person name="Cros-Aarteil S."/>
            <person name="Calhoun S."/>
            <person name="Kuo A."/>
            <person name="Mondo S."/>
            <person name="Pangilinan J."/>
            <person name="Riley R."/>
            <person name="Labutti K."/>
            <person name="Andreopoulos B."/>
            <person name="Lipzen A."/>
            <person name="Chen C."/>
            <person name="Yanf M."/>
            <person name="Daum C."/>
            <person name="Ng V."/>
            <person name="Clum A."/>
            <person name="Steindorff A."/>
            <person name="Ohm R."/>
            <person name="Martin F."/>
            <person name="Silar P."/>
            <person name="Natvig D."/>
            <person name="Lalanne C."/>
            <person name="Gautier V."/>
            <person name="Ament-Velasquez S.L."/>
            <person name="Kruys A."/>
            <person name="Hutchinson M.I."/>
            <person name="Powell A.J."/>
            <person name="Barry K."/>
            <person name="Miller A.N."/>
            <person name="Grigoriev I.V."/>
            <person name="Debuchy R."/>
            <person name="Gladieux P."/>
            <person name="Thoren M.H."/>
            <person name="Johannesson H."/>
        </authorList>
    </citation>
    <scope>NUCLEOTIDE SEQUENCE</scope>
    <source>
        <strain evidence="5">CBS 958.72</strain>
    </source>
</reference>
<dbReference type="GO" id="GO:0003723">
    <property type="term" value="F:RNA binding"/>
    <property type="evidence" value="ECO:0007669"/>
    <property type="project" value="UniProtKB-UniRule"/>
</dbReference>
<keyword evidence="6" id="KW-1185">Reference proteome</keyword>
<evidence type="ECO:0000256" key="3">
    <source>
        <dbReference type="SAM" id="MobiDB-lite"/>
    </source>
</evidence>
<dbReference type="InterPro" id="IPR035979">
    <property type="entry name" value="RBD_domain_sf"/>
</dbReference>
<dbReference type="AlphaFoldDB" id="A0AAE0MYW9"/>
<keyword evidence="1 2" id="KW-0694">RNA-binding</keyword>
<dbReference type="InterPro" id="IPR012677">
    <property type="entry name" value="Nucleotide-bd_a/b_plait_sf"/>
</dbReference>
<dbReference type="SMART" id="SM00360">
    <property type="entry name" value="RRM"/>
    <property type="match status" value="1"/>
</dbReference>
<evidence type="ECO:0000256" key="2">
    <source>
        <dbReference type="PROSITE-ProRule" id="PRU00176"/>
    </source>
</evidence>
<gene>
    <name evidence="5" type="ORF">B0T24DRAFT_486930</name>
</gene>
<dbReference type="Proteomes" id="UP001287356">
    <property type="component" value="Unassembled WGS sequence"/>
</dbReference>
<comment type="caution">
    <text evidence="5">The sequence shown here is derived from an EMBL/GenBank/DDBJ whole genome shotgun (WGS) entry which is preliminary data.</text>
</comment>
<dbReference type="InterPro" id="IPR050886">
    <property type="entry name" value="RNA-binding_reg"/>
</dbReference>
<dbReference type="GO" id="GO:0005634">
    <property type="term" value="C:nucleus"/>
    <property type="evidence" value="ECO:0007669"/>
    <property type="project" value="TreeGrafter"/>
</dbReference>
<dbReference type="EMBL" id="JAULSN010000010">
    <property type="protein sequence ID" value="KAK3362151.1"/>
    <property type="molecule type" value="Genomic_DNA"/>
</dbReference>
<dbReference type="PROSITE" id="PS50102">
    <property type="entry name" value="RRM"/>
    <property type="match status" value="1"/>
</dbReference>
<dbReference type="Gene3D" id="3.30.70.330">
    <property type="match status" value="1"/>
</dbReference>
<feature type="region of interest" description="Disordered" evidence="3">
    <location>
        <begin position="78"/>
        <end position="97"/>
    </location>
</feature>